<dbReference type="InterPro" id="IPR002347">
    <property type="entry name" value="SDR_fam"/>
</dbReference>
<dbReference type="SUPFAM" id="SSF51735">
    <property type="entry name" value="NAD(P)-binding Rossmann-fold domains"/>
    <property type="match status" value="1"/>
</dbReference>
<keyword evidence="2" id="KW-0560">Oxidoreductase</keyword>
<evidence type="ECO:0000256" key="2">
    <source>
        <dbReference type="ARBA" id="ARBA00023002"/>
    </source>
</evidence>
<comment type="similarity">
    <text evidence="1 3">Belongs to the short-chain dehydrogenases/reductases (SDR) family.</text>
</comment>
<name>A0A9X3TVZ8_9PROT</name>
<evidence type="ECO:0000256" key="3">
    <source>
        <dbReference type="RuleBase" id="RU000363"/>
    </source>
</evidence>
<dbReference type="PRINTS" id="PR00080">
    <property type="entry name" value="SDRFAMILY"/>
</dbReference>
<evidence type="ECO:0000256" key="1">
    <source>
        <dbReference type="ARBA" id="ARBA00006484"/>
    </source>
</evidence>
<reference evidence="5" key="2">
    <citation type="journal article" date="2023" name="Syst. Appl. Microbiol.">
        <title>Govania unica gen. nov., sp. nov., a rare biosphere bacterium that represents a novel family in the class Alphaproteobacteria.</title>
        <authorList>
            <person name="Vandamme P."/>
            <person name="Peeters C."/>
            <person name="Hettiarachchi A."/>
            <person name="Cnockaert M."/>
            <person name="Carlier A."/>
        </authorList>
    </citation>
    <scope>NUCLEOTIDE SEQUENCE</scope>
    <source>
        <strain evidence="5">LMG 31809</strain>
    </source>
</reference>
<dbReference type="PANTHER" id="PTHR43976">
    <property type="entry name" value="SHORT CHAIN DEHYDROGENASE"/>
    <property type="match status" value="1"/>
</dbReference>
<dbReference type="RefSeq" id="WP_274942387.1">
    <property type="nucleotide sequence ID" value="NZ_JANWOI010000001.1"/>
</dbReference>
<dbReference type="EMBL" id="JANWOI010000001">
    <property type="protein sequence ID" value="MDA5192683.1"/>
    <property type="molecule type" value="Genomic_DNA"/>
</dbReference>
<reference evidence="5" key="1">
    <citation type="submission" date="2022-08" db="EMBL/GenBank/DDBJ databases">
        <authorList>
            <person name="Vandamme P."/>
            <person name="Hettiarachchi A."/>
            <person name="Peeters C."/>
            <person name="Cnockaert M."/>
            <person name="Carlier A."/>
        </authorList>
    </citation>
    <scope>NUCLEOTIDE SEQUENCE</scope>
    <source>
        <strain evidence="5">LMG 31809</strain>
    </source>
</reference>
<dbReference type="CDD" id="cd05374">
    <property type="entry name" value="17beta-HSD-like_SDR_c"/>
    <property type="match status" value="1"/>
</dbReference>
<evidence type="ECO:0000259" key="4">
    <source>
        <dbReference type="SMART" id="SM00822"/>
    </source>
</evidence>
<sequence length="289" mass="30708">MSKATQTVLVTGSSSGIGRATRDRFAAAGWTVYAGVRDLTPDPDLPANVRPILIDVADPAQIRAAVARIDQDCGGLDALVNNAGTLTLGAFEDMPARDWQDVMTVNFFGPVELTRQVLPLMRRKRSGVVVMLSSLSGLVGLPGNSAYTASKFALEGATESLRHEVARFGIAVALVQPGAIATEMPQKLKIPDDYQPDSPYLPMLTACLPDDADEGRGDSPDMVAKVIFDIVATKAPKLRYPAGAQAEAVTAKIPTLDDAARSRFIRDVSGLDWWTAGADAPLKTEKATS</sequence>
<organism evidence="5 6">
    <name type="scientific">Govanella unica</name>
    <dbReference type="NCBI Taxonomy" id="2975056"/>
    <lineage>
        <taxon>Bacteria</taxon>
        <taxon>Pseudomonadati</taxon>
        <taxon>Pseudomonadota</taxon>
        <taxon>Alphaproteobacteria</taxon>
        <taxon>Emcibacterales</taxon>
        <taxon>Govanellaceae</taxon>
        <taxon>Govanella</taxon>
    </lineage>
</organism>
<dbReference type="Gene3D" id="3.40.50.720">
    <property type="entry name" value="NAD(P)-binding Rossmann-like Domain"/>
    <property type="match status" value="1"/>
</dbReference>
<dbReference type="GO" id="GO:0016491">
    <property type="term" value="F:oxidoreductase activity"/>
    <property type="evidence" value="ECO:0007669"/>
    <property type="project" value="UniProtKB-KW"/>
</dbReference>
<dbReference type="SMART" id="SM00822">
    <property type="entry name" value="PKS_KR"/>
    <property type="match status" value="1"/>
</dbReference>
<evidence type="ECO:0000313" key="5">
    <source>
        <dbReference type="EMBL" id="MDA5192683.1"/>
    </source>
</evidence>
<dbReference type="InterPro" id="IPR051911">
    <property type="entry name" value="SDR_oxidoreductase"/>
</dbReference>
<dbReference type="InterPro" id="IPR036291">
    <property type="entry name" value="NAD(P)-bd_dom_sf"/>
</dbReference>
<keyword evidence="6" id="KW-1185">Reference proteome</keyword>
<feature type="domain" description="Ketoreductase" evidence="4">
    <location>
        <begin position="6"/>
        <end position="183"/>
    </location>
</feature>
<dbReference type="PANTHER" id="PTHR43976:SF16">
    <property type="entry name" value="SHORT-CHAIN DEHYDROGENASE_REDUCTASE FAMILY PROTEIN"/>
    <property type="match status" value="1"/>
</dbReference>
<dbReference type="Pfam" id="PF00106">
    <property type="entry name" value="adh_short"/>
    <property type="match status" value="1"/>
</dbReference>
<dbReference type="InterPro" id="IPR057326">
    <property type="entry name" value="KR_dom"/>
</dbReference>
<dbReference type="AlphaFoldDB" id="A0A9X3TVZ8"/>
<accession>A0A9X3TVZ8</accession>
<gene>
    <name evidence="5" type="ORF">NYP16_01765</name>
</gene>
<evidence type="ECO:0000313" key="6">
    <source>
        <dbReference type="Proteomes" id="UP001141619"/>
    </source>
</evidence>
<proteinExistence type="inferred from homology"/>
<comment type="caution">
    <text evidence="5">The sequence shown here is derived from an EMBL/GenBank/DDBJ whole genome shotgun (WGS) entry which is preliminary data.</text>
</comment>
<dbReference type="Proteomes" id="UP001141619">
    <property type="component" value="Unassembled WGS sequence"/>
</dbReference>
<protein>
    <submittedName>
        <fullName evidence="5">SDR family oxidoreductase</fullName>
    </submittedName>
</protein>
<dbReference type="PRINTS" id="PR00081">
    <property type="entry name" value="GDHRDH"/>
</dbReference>